<organism evidence="2 3">
    <name type="scientific">Actinomycetospora termitidis</name>
    <dbReference type="NCBI Taxonomy" id="3053470"/>
    <lineage>
        <taxon>Bacteria</taxon>
        <taxon>Bacillati</taxon>
        <taxon>Actinomycetota</taxon>
        <taxon>Actinomycetes</taxon>
        <taxon>Pseudonocardiales</taxon>
        <taxon>Pseudonocardiaceae</taxon>
        <taxon>Actinomycetospora</taxon>
    </lineage>
</organism>
<dbReference type="Proteomes" id="UP001231924">
    <property type="component" value="Unassembled WGS sequence"/>
</dbReference>
<feature type="region of interest" description="Disordered" evidence="1">
    <location>
        <begin position="93"/>
        <end position="120"/>
    </location>
</feature>
<evidence type="ECO:0000313" key="2">
    <source>
        <dbReference type="EMBL" id="MDL5155810.1"/>
    </source>
</evidence>
<accession>A0ABT7M588</accession>
<evidence type="ECO:0000313" key="3">
    <source>
        <dbReference type="Proteomes" id="UP001231924"/>
    </source>
</evidence>
<comment type="caution">
    <text evidence="2">The sequence shown here is derived from an EMBL/GenBank/DDBJ whole genome shotgun (WGS) entry which is preliminary data.</text>
</comment>
<proteinExistence type="predicted"/>
<dbReference type="InterPro" id="IPR010310">
    <property type="entry name" value="T7SS_ESAT-6-like"/>
</dbReference>
<feature type="compositionally biased region" description="Polar residues" evidence="1">
    <location>
        <begin position="100"/>
        <end position="110"/>
    </location>
</feature>
<dbReference type="SUPFAM" id="SSF140453">
    <property type="entry name" value="EsxAB dimer-like"/>
    <property type="match status" value="1"/>
</dbReference>
<dbReference type="InterPro" id="IPR036689">
    <property type="entry name" value="ESAT-6-like_sf"/>
</dbReference>
<dbReference type="EMBL" id="JASVWF010000001">
    <property type="protein sequence ID" value="MDL5155810.1"/>
    <property type="molecule type" value="Genomic_DNA"/>
</dbReference>
<keyword evidence="3" id="KW-1185">Reference proteome</keyword>
<dbReference type="Pfam" id="PF06013">
    <property type="entry name" value="WXG100"/>
    <property type="match status" value="1"/>
</dbReference>
<gene>
    <name evidence="2" type="ORF">QRT03_07580</name>
</gene>
<sequence>MSAVPIREGALMAGQYDVSTATMAQSQSRMVAGVADIRSELTALRGKLGALEGQWMGDGNTAFTGAHARYEAANQKLNAALDTISGLVQRAQGGYESSDADASTRLNQSGAAMDVPVPGF</sequence>
<dbReference type="Gene3D" id="1.10.287.1060">
    <property type="entry name" value="ESAT-6-like"/>
    <property type="match status" value="1"/>
</dbReference>
<evidence type="ECO:0000256" key="1">
    <source>
        <dbReference type="SAM" id="MobiDB-lite"/>
    </source>
</evidence>
<protein>
    <submittedName>
        <fullName evidence="2">WXG100 family type VII secretion target</fullName>
    </submittedName>
</protein>
<dbReference type="NCBIfam" id="TIGR03930">
    <property type="entry name" value="WXG100_ESAT6"/>
    <property type="match status" value="1"/>
</dbReference>
<name>A0ABT7M588_9PSEU</name>
<reference evidence="2 3" key="1">
    <citation type="submission" date="2023-06" db="EMBL/GenBank/DDBJ databases">
        <title>Actinomycetospora Odt1-22.</title>
        <authorList>
            <person name="Supong K."/>
        </authorList>
    </citation>
    <scope>NUCLEOTIDE SEQUENCE [LARGE SCALE GENOMIC DNA]</scope>
    <source>
        <strain evidence="2 3">Odt1-22</strain>
    </source>
</reference>